<name>A0AAQ3WPQ0_PASNO</name>
<dbReference type="Proteomes" id="UP001341281">
    <property type="component" value="Chromosome 04"/>
</dbReference>
<dbReference type="GO" id="GO:0042626">
    <property type="term" value="F:ATPase-coupled transmembrane transporter activity"/>
    <property type="evidence" value="ECO:0007669"/>
    <property type="project" value="TreeGrafter"/>
</dbReference>
<accession>A0AAQ3WPQ0</accession>
<dbReference type="GO" id="GO:0005524">
    <property type="term" value="F:ATP binding"/>
    <property type="evidence" value="ECO:0007669"/>
    <property type="project" value="UniProtKB-KW"/>
</dbReference>
<dbReference type="InterPro" id="IPR027417">
    <property type="entry name" value="P-loop_NTPase"/>
</dbReference>
<keyword evidence="6" id="KW-1185">Reference proteome</keyword>
<dbReference type="InterPro" id="IPR003439">
    <property type="entry name" value="ABC_transporter-like_ATP-bd"/>
</dbReference>
<evidence type="ECO:0000259" key="4">
    <source>
        <dbReference type="PROSITE" id="PS50893"/>
    </source>
</evidence>
<evidence type="ECO:0000256" key="1">
    <source>
        <dbReference type="ARBA" id="ARBA00022448"/>
    </source>
</evidence>
<dbReference type="Gene3D" id="3.40.50.300">
    <property type="entry name" value="P-loop containing nucleotide triphosphate hydrolases"/>
    <property type="match status" value="1"/>
</dbReference>
<evidence type="ECO:0000256" key="3">
    <source>
        <dbReference type="ARBA" id="ARBA00022840"/>
    </source>
</evidence>
<keyword evidence="1" id="KW-0813">Transport</keyword>
<evidence type="ECO:0000313" key="6">
    <source>
        <dbReference type="Proteomes" id="UP001341281"/>
    </source>
</evidence>
<sequence length="440" mass="48372">MIFALRRRPRAARRPSCSRPAVRLALRLRPHRLRRRLALRLRPPTSAAGSPSASARPDLRRRLVLRRLVLHAFPPTSLRGRDALLPAPPCGHGAPAVPSLVVRRLPKISLYPAQNSLGGWPPLLLSQGGASANPKFKSWAAFNAMFATATAVAIPPAVSYCFPEKLARRRRISWCCRMARVQAGYSQLEVRKVTYRPPGTEQNLLNEINLSLREKRQEYFFGLIFGRSGSGKTTLLQLLAGLSEPTSGSICIQKYDDTGNPIGLSELLTSQRVGIVFQFPERYFLADTVLEEVTFGWPRQKADLLFKEQLALNLQNAFKSVGLTTISLDEDPQSLSGGFKRRLACFGNSIGIVILFGGGGGCGGGGGGGIVQTPDLLLLDEPLAGLDWKARADVVNLLKDLKKHHTILVVSHDLRELYPLVDHSWRMEMGGSLKEEALPV</sequence>
<keyword evidence="2" id="KW-0547">Nucleotide-binding</keyword>
<dbReference type="GO" id="GO:0016887">
    <property type="term" value="F:ATP hydrolysis activity"/>
    <property type="evidence" value="ECO:0007669"/>
    <property type="project" value="InterPro"/>
</dbReference>
<evidence type="ECO:0000313" key="5">
    <source>
        <dbReference type="EMBL" id="WVZ69703.1"/>
    </source>
</evidence>
<evidence type="ECO:0000256" key="2">
    <source>
        <dbReference type="ARBA" id="ARBA00022741"/>
    </source>
</evidence>
<feature type="domain" description="ABC transporter" evidence="4">
    <location>
        <begin position="188"/>
        <end position="440"/>
    </location>
</feature>
<dbReference type="CDD" id="cd03225">
    <property type="entry name" value="ABC_cobalt_CbiO_domain1"/>
    <property type="match status" value="1"/>
</dbReference>
<reference evidence="5 6" key="1">
    <citation type="submission" date="2024-02" db="EMBL/GenBank/DDBJ databases">
        <title>High-quality chromosome-scale genome assembly of Pensacola bahiagrass (Paspalum notatum Flugge var. saurae).</title>
        <authorList>
            <person name="Vega J.M."/>
            <person name="Podio M."/>
            <person name="Orjuela J."/>
            <person name="Siena L.A."/>
            <person name="Pessino S.C."/>
            <person name="Combes M.C."/>
            <person name="Mariac C."/>
            <person name="Albertini E."/>
            <person name="Pupilli F."/>
            <person name="Ortiz J.P.A."/>
            <person name="Leblanc O."/>
        </authorList>
    </citation>
    <scope>NUCLEOTIDE SEQUENCE [LARGE SCALE GENOMIC DNA]</scope>
    <source>
        <strain evidence="5">R1</strain>
        <tissue evidence="5">Leaf</tissue>
    </source>
</reference>
<dbReference type="EMBL" id="CP144748">
    <property type="protein sequence ID" value="WVZ69703.1"/>
    <property type="molecule type" value="Genomic_DNA"/>
</dbReference>
<dbReference type="GO" id="GO:0016020">
    <property type="term" value="C:membrane"/>
    <property type="evidence" value="ECO:0007669"/>
    <property type="project" value="InterPro"/>
</dbReference>
<dbReference type="PROSITE" id="PS50893">
    <property type="entry name" value="ABC_TRANSPORTER_2"/>
    <property type="match status" value="1"/>
</dbReference>
<dbReference type="GO" id="GO:0009941">
    <property type="term" value="C:chloroplast envelope"/>
    <property type="evidence" value="ECO:0007669"/>
    <property type="project" value="TreeGrafter"/>
</dbReference>
<dbReference type="Pfam" id="PF00005">
    <property type="entry name" value="ABC_tran"/>
    <property type="match status" value="1"/>
</dbReference>
<dbReference type="InterPro" id="IPR003593">
    <property type="entry name" value="AAA+_ATPase"/>
</dbReference>
<keyword evidence="3" id="KW-0067">ATP-binding</keyword>
<proteinExistence type="predicted"/>
<organism evidence="5 6">
    <name type="scientific">Paspalum notatum var. saurae</name>
    <dbReference type="NCBI Taxonomy" id="547442"/>
    <lineage>
        <taxon>Eukaryota</taxon>
        <taxon>Viridiplantae</taxon>
        <taxon>Streptophyta</taxon>
        <taxon>Embryophyta</taxon>
        <taxon>Tracheophyta</taxon>
        <taxon>Spermatophyta</taxon>
        <taxon>Magnoliopsida</taxon>
        <taxon>Liliopsida</taxon>
        <taxon>Poales</taxon>
        <taxon>Poaceae</taxon>
        <taxon>PACMAD clade</taxon>
        <taxon>Panicoideae</taxon>
        <taxon>Andropogonodae</taxon>
        <taxon>Paspaleae</taxon>
        <taxon>Paspalinae</taxon>
        <taxon>Paspalum</taxon>
    </lineage>
</organism>
<dbReference type="PANTHER" id="PTHR43553:SF1">
    <property type="entry name" value="ABC TRANSPORTER I FAMILY MEMBER 11, CHLOROPLASTIC"/>
    <property type="match status" value="1"/>
</dbReference>
<dbReference type="SMART" id="SM00382">
    <property type="entry name" value="AAA"/>
    <property type="match status" value="1"/>
</dbReference>
<dbReference type="InterPro" id="IPR015856">
    <property type="entry name" value="ABC_transpr_CbiO/EcfA_su"/>
</dbReference>
<dbReference type="AlphaFoldDB" id="A0AAQ3WPQ0"/>
<dbReference type="InterPro" id="IPR050095">
    <property type="entry name" value="ECF_ABC_transporter_ATP-bd"/>
</dbReference>
<dbReference type="SUPFAM" id="SSF52540">
    <property type="entry name" value="P-loop containing nucleoside triphosphate hydrolases"/>
    <property type="match status" value="1"/>
</dbReference>
<gene>
    <name evidence="5" type="ORF">U9M48_018449</name>
</gene>
<protein>
    <recommendedName>
        <fullName evidence="4">ABC transporter domain-containing protein</fullName>
    </recommendedName>
</protein>
<dbReference type="PANTHER" id="PTHR43553">
    <property type="entry name" value="HEAVY METAL TRANSPORTER"/>
    <property type="match status" value="1"/>
</dbReference>